<evidence type="ECO:0000256" key="1">
    <source>
        <dbReference type="ARBA" id="ARBA00004214"/>
    </source>
</evidence>
<dbReference type="InterPro" id="IPR051977">
    <property type="entry name" value="Rab11-interacting_regulator"/>
</dbReference>
<dbReference type="InterPro" id="IPR057316">
    <property type="entry name" value="Rab11-FIP3/4_dom"/>
</dbReference>
<evidence type="ECO:0000259" key="10">
    <source>
        <dbReference type="PROSITE" id="PS50222"/>
    </source>
</evidence>
<evidence type="ECO:0000256" key="9">
    <source>
        <dbReference type="SAM" id="MobiDB-lite"/>
    </source>
</evidence>
<dbReference type="InterPro" id="IPR011992">
    <property type="entry name" value="EF-hand-dom_pair"/>
</dbReference>
<comment type="subcellular location">
    <subcellularLocation>
        <location evidence="2">Cleavage furrow</location>
    </subcellularLocation>
    <subcellularLocation>
        <location evidence="1">Midbody</location>
    </subcellularLocation>
    <subcellularLocation>
        <location evidence="3">Recycling endosome membrane</location>
        <topology evidence="3">Peripheral membrane protein</topology>
    </subcellularLocation>
</comment>
<dbReference type="PANTHER" id="PTHR15726:SF7">
    <property type="entry name" value="NUCLEAR FALLOUT, ISOFORM J"/>
    <property type="match status" value="1"/>
</dbReference>
<keyword evidence="5" id="KW-0967">Endosome</keyword>
<dbReference type="GO" id="GO:0005509">
    <property type="term" value="F:calcium ion binding"/>
    <property type="evidence" value="ECO:0007669"/>
    <property type="project" value="InterPro"/>
</dbReference>
<evidence type="ECO:0000256" key="4">
    <source>
        <dbReference type="ARBA" id="ARBA00022448"/>
    </source>
</evidence>
<dbReference type="PANTHER" id="PTHR15726">
    <property type="entry name" value="RAB11-FAMILY INTERACTING PROTEIN"/>
    <property type="match status" value="1"/>
</dbReference>
<feature type="region of interest" description="Disordered" evidence="9">
    <location>
        <begin position="189"/>
        <end position="241"/>
    </location>
</feature>
<organism evidence="12">
    <name type="scientific">Lygus hesperus</name>
    <name type="common">Western plant bug</name>
    <dbReference type="NCBI Taxonomy" id="30085"/>
    <lineage>
        <taxon>Eukaryota</taxon>
        <taxon>Metazoa</taxon>
        <taxon>Ecdysozoa</taxon>
        <taxon>Arthropoda</taxon>
        <taxon>Hexapoda</taxon>
        <taxon>Insecta</taxon>
        <taxon>Pterygota</taxon>
        <taxon>Neoptera</taxon>
        <taxon>Paraneoptera</taxon>
        <taxon>Hemiptera</taxon>
        <taxon>Heteroptera</taxon>
        <taxon>Panheteroptera</taxon>
        <taxon>Cimicomorpha</taxon>
        <taxon>Miridae</taxon>
        <taxon>Mirini</taxon>
        <taxon>Lygus</taxon>
    </lineage>
</organism>
<evidence type="ECO:0000256" key="6">
    <source>
        <dbReference type="ARBA" id="ARBA00023054"/>
    </source>
</evidence>
<evidence type="ECO:0000256" key="3">
    <source>
        <dbReference type="ARBA" id="ARBA00004654"/>
    </source>
</evidence>
<dbReference type="Pfam" id="PF09457">
    <property type="entry name" value="RBD-FIP"/>
    <property type="match status" value="1"/>
</dbReference>
<keyword evidence="4" id="KW-0813">Transport</keyword>
<evidence type="ECO:0000256" key="7">
    <source>
        <dbReference type="ARBA" id="ARBA00023136"/>
    </source>
</evidence>
<dbReference type="AlphaFoldDB" id="A0A0K8S7A0"/>
<dbReference type="PROSITE" id="PS50222">
    <property type="entry name" value="EF_HAND_2"/>
    <property type="match status" value="1"/>
</dbReference>
<dbReference type="InterPro" id="IPR037245">
    <property type="entry name" value="FIP-RBD_C_sf"/>
</dbReference>
<dbReference type="GO" id="GO:0032456">
    <property type="term" value="P:endocytic recycling"/>
    <property type="evidence" value="ECO:0007669"/>
    <property type="project" value="TreeGrafter"/>
</dbReference>
<name>A0A0K8S7A0_LYGHE</name>
<feature type="compositionally biased region" description="Low complexity" evidence="9">
    <location>
        <begin position="219"/>
        <end position="235"/>
    </location>
</feature>
<protein>
    <recommendedName>
        <fullName evidence="13">Rab11 family-interacting protein 4A</fullName>
    </recommendedName>
</protein>
<reference evidence="12" key="1">
    <citation type="submission" date="2014-09" db="EMBL/GenBank/DDBJ databases">
        <authorList>
            <person name="Magalhaes I.L.F."/>
            <person name="Oliveira U."/>
            <person name="Santos F.R."/>
            <person name="Vidigal T.H.D.A."/>
            <person name="Brescovit A.D."/>
            <person name="Santos A.J."/>
        </authorList>
    </citation>
    <scope>NUCLEOTIDE SEQUENCE</scope>
</reference>
<dbReference type="Pfam" id="PF25450">
    <property type="entry name" value="Rab11-FIP3"/>
    <property type="match status" value="1"/>
</dbReference>
<feature type="coiled-coil region" evidence="8">
    <location>
        <begin position="281"/>
        <end position="475"/>
    </location>
</feature>
<evidence type="ECO:0008006" key="13">
    <source>
        <dbReference type="Google" id="ProtNLM"/>
    </source>
</evidence>
<dbReference type="InterPro" id="IPR019018">
    <property type="entry name" value="Rab-bd_FIP-RBD"/>
</dbReference>
<feature type="domain" description="EF-hand" evidence="10">
    <location>
        <begin position="9"/>
        <end position="44"/>
    </location>
</feature>
<dbReference type="SUPFAM" id="SSF47473">
    <property type="entry name" value="EF-hand"/>
    <property type="match status" value="1"/>
</dbReference>
<dbReference type="GO" id="GO:0032465">
    <property type="term" value="P:regulation of cytokinesis"/>
    <property type="evidence" value="ECO:0007669"/>
    <property type="project" value="TreeGrafter"/>
</dbReference>
<dbReference type="InterPro" id="IPR002048">
    <property type="entry name" value="EF_hand_dom"/>
</dbReference>
<evidence type="ECO:0000256" key="8">
    <source>
        <dbReference type="SAM" id="Coils"/>
    </source>
</evidence>
<dbReference type="SUPFAM" id="SSF144270">
    <property type="entry name" value="Eferin C-derminal domain-like"/>
    <property type="match status" value="1"/>
</dbReference>
<evidence type="ECO:0000256" key="2">
    <source>
        <dbReference type="ARBA" id="ARBA00004626"/>
    </source>
</evidence>
<feature type="domain" description="FIP-RBD" evidence="11">
    <location>
        <begin position="487"/>
        <end position="549"/>
    </location>
</feature>
<evidence type="ECO:0000313" key="12">
    <source>
        <dbReference type="EMBL" id="JAG49158.1"/>
    </source>
</evidence>
<dbReference type="FunFam" id="1.20.5.2440:FF:000003">
    <property type="entry name" value="Nuclear fallout, isoform D"/>
    <property type="match status" value="1"/>
</dbReference>
<dbReference type="Gene3D" id="1.10.238.10">
    <property type="entry name" value="EF-hand"/>
    <property type="match status" value="1"/>
</dbReference>
<evidence type="ECO:0000256" key="5">
    <source>
        <dbReference type="ARBA" id="ARBA00022753"/>
    </source>
</evidence>
<feature type="region of interest" description="Disordered" evidence="9">
    <location>
        <begin position="76"/>
        <end position="102"/>
    </location>
</feature>
<sequence length="554" mass="62652">MLLAMPLALSSDDLQSVLRVCDPTSSGFVSLEYFTQLARAHYTNSDEADSIVGQLSARGNDQMTYQEFCRAINKILKDTDPQDSSRGSPRSKRKKGGGDIMMAPSVGQRLPAKECNNTTNSQLYITDQNGDADKNSRCSSISDGESFECYGQLEMDTSSPTSEGVIRSGSNTNSLRRNTWLRTSLKRTSNNHENLPNRRWGSFRQTSKRVGGGPNSLTSTGLNRSSSFNSSGRSSACDTGDDVYSDVSLEEDVLDLNHKVQMLQEQMSVLADNQNHSDERYTRARQENATLQARVLMLEEQLREVELRAQEKLQDEERRHRELVARVDREKHLQVENCAIRLQTLELENASVREEAARCRVQADKLRSEVLRLEEEQSRCEAALSALREELEIVREQERQQQQVSAANQQLIEELSQELERLRVEHKRTLEELEERGSGVSPTAHEQLRAKFTQLREENKRLQEAHDELQALLLTRSVEEGRNLLTGHQSLAAELEAMSQGEPAKESEDVQKVKNALKEQQEVNAQLRSYIDGILLNIVDNYPQLLEVKPPLNP</sequence>
<keyword evidence="7" id="KW-0472">Membrane</keyword>
<keyword evidence="6 8" id="KW-0175">Coiled coil</keyword>
<dbReference type="PROSITE" id="PS51511">
    <property type="entry name" value="FIP_RBD"/>
    <property type="match status" value="1"/>
</dbReference>
<dbReference type="GO" id="GO:0055038">
    <property type="term" value="C:recycling endosome membrane"/>
    <property type="evidence" value="ECO:0007669"/>
    <property type="project" value="UniProtKB-SubCell"/>
</dbReference>
<dbReference type="GO" id="GO:0030139">
    <property type="term" value="C:endocytic vesicle"/>
    <property type="evidence" value="ECO:0007669"/>
    <property type="project" value="TreeGrafter"/>
</dbReference>
<accession>A0A0K8S7A0</accession>
<proteinExistence type="predicted"/>
<dbReference type="EMBL" id="GBRD01016669">
    <property type="protein sequence ID" value="JAG49158.1"/>
    <property type="molecule type" value="Transcribed_RNA"/>
</dbReference>
<dbReference type="Gene3D" id="1.20.5.2440">
    <property type="match status" value="1"/>
</dbReference>
<evidence type="ECO:0000259" key="11">
    <source>
        <dbReference type="PROSITE" id="PS51511"/>
    </source>
</evidence>
<dbReference type="GO" id="GO:0030496">
    <property type="term" value="C:midbody"/>
    <property type="evidence" value="ECO:0007669"/>
    <property type="project" value="UniProtKB-SubCell"/>
</dbReference>
<dbReference type="GO" id="GO:0032154">
    <property type="term" value="C:cleavage furrow"/>
    <property type="evidence" value="ECO:0007669"/>
    <property type="project" value="UniProtKB-SubCell"/>
</dbReference>